<dbReference type="InterPro" id="IPR014729">
    <property type="entry name" value="Rossmann-like_a/b/a_fold"/>
</dbReference>
<dbReference type="PRINTS" id="PR01438">
    <property type="entry name" value="UNVRSLSTRESS"/>
</dbReference>
<gene>
    <name evidence="4" type="ORF">IV88_GL001593</name>
</gene>
<dbReference type="InterPro" id="IPR006015">
    <property type="entry name" value="Universal_stress_UspA"/>
</dbReference>
<organism evidence="4 5">
    <name type="scientific">Pediococcus argentinicus</name>
    <dbReference type="NCBI Taxonomy" id="480391"/>
    <lineage>
        <taxon>Bacteria</taxon>
        <taxon>Bacillati</taxon>
        <taxon>Bacillota</taxon>
        <taxon>Bacilli</taxon>
        <taxon>Lactobacillales</taxon>
        <taxon>Lactobacillaceae</taxon>
        <taxon>Pediococcus</taxon>
    </lineage>
</organism>
<comment type="caution">
    <text evidence="4">The sequence shown here is derived from an EMBL/GenBank/DDBJ whole genome shotgun (WGS) entry which is preliminary data.</text>
</comment>
<evidence type="ECO:0000256" key="1">
    <source>
        <dbReference type="ARBA" id="ARBA00008791"/>
    </source>
</evidence>
<reference evidence="4 5" key="1">
    <citation type="journal article" date="2015" name="Genome Announc.">
        <title>Expanding the biotechnology potential of lactobacilli through comparative genomics of 213 strains and associated genera.</title>
        <authorList>
            <person name="Sun Z."/>
            <person name="Harris H.M."/>
            <person name="McCann A."/>
            <person name="Guo C."/>
            <person name="Argimon S."/>
            <person name="Zhang W."/>
            <person name="Yang X."/>
            <person name="Jeffery I.B."/>
            <person name="Cooney J.C."/>
            <person name="Kagawa T.F."/>
            <person name="Liu W."/>
            <person name="Song Y."/>
            <person name="Salvetti E."/>
            <person name="Wrobel A."/>
            <person name="Rasinkangas P."/>
            <person name="Parkhill J."/>
            <person name="Rea M.C."/>
            <person name="O'Sullivan O."/>
            <person name="Ritari J."/>
            <person name="Douillard F.P."/>
            <person name="Paul Ross R."/>
            <person name="Yang R."/>
            <person name="Briner A.E."/>
            <person name="Felis G.E."/>
            <person name="de Vos W.M."/>
            <person name="Barrangou R."/>
            <person name="Klaenhammer T.R."/>
            <person name="Caufield P.W."/>
            <person name="Cui Y."/>
            <person name="Zhang H."/>
            <person name="O'Toole P.W."/>
        </authorList>
    </citation>
    <scope>NUCLEOTIDE SEQUENCE [LARGE SCALE GENOMIC DNA]</scope>
    <source>
        <strain evidence="4 5">DSM 23026</strain>
    </source>
</reference>
<sequence length="165" mass="18113">MKEVDIMISYQNVLFGYDGSPQSMIAFDRAQQIAKRNNTKLIIAMVVKPQYVNTESVALGFGVIQADGDNKKALEQKAKELSRLKQVAESEGGVKEVETRLVIGNPRDELTYNLPKEEHVGLIIIGSTGLGRVAQVLIGSTASYIVEHANVDVIVIKEQKSELDV</sequence>
<dbReference type="PANTHER" id="PTHR46268">
    <property type="entry name" value="STRESS RESPONSE PROTEIN NHAX"/>
    <property type="match status" value="1"/>
</dbReference>
<comment type="similarity">
    <text evidence="1">Belongs to the universal stress protein A family.</text>
</comment>
<dbReference type="EMBL" id="JQCQ01000007">
    <property type="protein sequence ID" value="KRO25635.1"/>
    <property type="molecule type" value="Genomic_DNA"/>
</dbReference>
<dbReference type="PANTHER" id="PTHR46268:SF6">
    <property type="entry name" value="UNIVERSAL STRESS PROTEIN UP12"/>
    <property type="match status" value="1"/>
</dbReference>
<keyword evidence="5" id="KW-1185">Reference proteome</keyword>
<evidence type="ECO:0000313" key="5">
    <source>
        <dbReference type="Proteomes" id="UP000051249"/>
    </source>
</evidence>
<name>A0A0R2NP56_9LACO</name>
<dbReference type="Pfam" id="PF00582">
    <property type="entry name" value="Usp"/>
    <property type="match status" value="1"/>
</dbReference>
<dbReference type="PATRIC" id="fig|480391.4.peg.1622"/>
<dbReference type="AlphaFoldDB" id="A0A0R2NP56"/>
<dbReference type="Gene3D" id="3.40.50.620">
    <property type="entry name" value="HUPs"/>
    <property type="match status" value="1"/>
</dbReference>
<dbReference type="InterPro" id="IPR006016">
    <property type="entry name" value="UspA"/>
</dbReference>
<evidence type="ECO:0000259" key="3">
    <source>
        <dbReference type="Pfam" id="PF00582"/>
    </source>
</evidence>
<proteinExistence type="inferred from homology"/>
<dbReference type="Proteomes" id="UP000051249">
    <property type="component" value="Unassembled WGS sequence"/>
</dbReference>
<protein>
    <submittedName>
        <fullName evidence="4">Universal stress protein UspA-like nucleotide-binding protein</fullName>
    </submittedName>
</protein>
<dbReference type="CDD" id="cd00293">
    <property type="entry name" value="USP-like"/>
    <property type="match status" value="1"/>
</dbReference>
<keyword evidence="2" id="KW-0175">Coiled coil</keyword>
<dbReference type="SUPFAM" id="SSF52402">
    <property type="entry name" value="Adenine nucleotide alpha hydrolases-like"/>
    <property type="match status" value="1"/>
</dbReference>
<accession>A0A0R2NP56</accession>
<evidence type="ECO:0000256" key="2">
    <source>
        <dbReference type="SAM" id="Coils"/>
    </source>
</evidence>
<feature type="domain" description="UspA" evidence="3">
    <location>
        <begin position="10"/>
        <end position="157"/>
    </location>
</feature>
<evidence type="ECO:0000313" key="4">
    <source>
        <dbReference type="EMBL" id="KRO25635.1"/>
    </source>
</evidence>
<feature type="coiled-coil region" evidence="2">
    <location>
        <begin position="64"/>
        <end position="91"/>
    </location>
</feature>